<evidence type="ECO:0000313" key="4">
    <source>
        <dbReference type="EMBL" id="GHG07955.1"/>
    </source>
</evidence>
<protein>
    <submittedName>
        <fullName evidence="4">4-oxalocrotonate decarboxylase</fullName>
    </submittedName>
</protein>
<sequence>MNPTALAEALDTAAREARPLPGGGSGLTGTAEAYAVQEALVARRLARGERPTGVKLGFTSLAKMRQMGVADLIHGRLTDRMEIPDGGRYDVSGLIHPRIEPEVAFLLGAELAPGGDPAAAVAAVAPALEVIDSRYDGFRFSLPEVIADNTSAAGYALGPWTAPAALGGLRALANLGVLLELDGRTAETGSTAAILGDPLRALAAAARLAGPLPAGTVLLAGAATAAVPLPPGTHVRAVVARLGAVRLTTGEAA</sequence>
<dbReference type="InterPro" id="IPR036663">
    <property type="entry name" value="Fumarylacetoacetase_C_sf"/>
</dbReference>
<dbReference type="Proteomes" id="UP000632849">
    <property type="component" value="Unassembled WGS sequence"/>
</dbReference>
<dbReference type="EMBL" id="BNBE01000002">
    <property type="protein sequence ID" value="GHG07955.1"/>
    <property type="molecule type" value="Genomic_DNA"/>
</dbReference>
<reference evidence="4" key="2">
    <citation type="submission" date="2020-09" db="EMBL/GenBank/DDBJ databases">
        <authorList>
            <person name="Sun Q."/>
            <person name="Ohkuma M."/>
        </authorList>
    </citation>
    <scope>NUCLEOTIDE SEQUENCE</scope>
    <source>
        <strain evidence="4">JCM 4122</strain>
    </source>
</reference>
<evidence type="ECO:0000256" key="2">
    <source>
        <dbReference type="SAM" id="MobiDB-lite"/>
    </source>
</evidence>
<dbReference type="GeneID" id="95657293"/>
<dbReference type="InterPro" id="IPR011234">
    <property type="entry name" value="Fumarylacetoacetase-like_C"/>
</dbReference>
<evidence type="ECO:0000259" key="3">
    <source>
        <dbReference type="Pfam" id="PF01557"/>
    </source>
</evidence>
<dbReference type="PANTHER" id="PTHR30143:SF0">
    <property type="entry name" value="2-KETO-4-PENTENOATE HYDRATASE"/>
    <property type="match status" value="1"/>
</dbReference>
<gene>
    <name evidence="4" type="ORF">GCM10017667_44670</name>
</gene>
<keyword evidence="5" id="KW-1185">Reference proteome</keyword>
<reference evidence="4" key="1">
    <citation type="journal article" date="2014" name="Int. J. Syst. Evol. Microbiol.">
        <title>Complete genome sequence of Corynebacterium casei LMG S-19264T (=DSM 44701T), isolated from a smear-ripened cheese.</title>
        <authorList>
            <consortium name="US DOE Joint Genome Institute (JGI-PGF)"/>
            <person name="Walter F."/>
            <person name="Albersmeier A."/>
            <person name="Kalinowski J."/>
            <person name="Ruckert C."/>
        </authorList>
    </citation>
    <scope>NUCLEOTIDE SEQUENCE</scope>
    <source>
        <strain evidence="4">JCM 4122</strain>
    </source>
</reference>
<name>A0A919BRN9_STRFL</name>
<accession>A0A919BRN9</accession>
<dbReference type="Pfam" id="PF01557">
    <property type="entry name" value="FAA_hydrolase"/>
    <property type="match status" value="1"/>
</dbReference>
<dbReference type="Gene3D" id="3.90.850.10">
    <property type="entry name" value="Fumarylacetoacetase-like, C-terminal domain"/>
    <property type="match status" value="1"/>
</dbReference>
<dbReference type="InterPro" id="IPR050772">
    <property type="entry name" value="Hydratase-Decarb/MhpD_sf"/>
</dbReference>
<organism evidence="4 5">
    <name type="scientific">Streptomyces filamentosus</name>
    <name type="common">Streptomyces roseosporus</name>
    <dbReference type="NCBI Taxonomy" id="67294"/>
    <lineage>
        <taxon>Bacteria</taxon>
        <taxon>Bacillati</taxon>
        <taxon>Actinomycetota</taxon>
        <taxon>Actinomycetes</taxon>
        <taxon>Kitasatosporales</taxon>
        <taxon>Streptomycetaceae</taxon>
        <taxon>Streptomyces</taxon>
    </lineage>
</organism>
<feature type="region of interest" description="Disordered" evidence="2">
    <location>
        <begin position="1"/>
        <end position="28"/>
    </location>
</feature>
<dbReference type="SUPFAM" id="SSF56529">
    <property type="entry name" value="FAH"/>
    <property type="match status" value="1"/>
</dbReference>
<comment type="caution">
    <text evidence="4">The sequence shown here is derived from an EMBL/GenBank/DDBJ whole genome shotgun (WGS) entry which is preliminary data.</text>
</comment>
<dbReference type="GO" id="GO:0008684">
    <property type="term" value="F:2-oxopent-4-enoate hydratase activity"/>
    <property type="evidence" value="ECO:0007669"/>
    <property type="project" value="TreeGrafter"/>
</dbReference>
<dbReference type="AlphaFoldDB" id="A0A919BRN9"/>
<feature type="domain" description="Fumarylacetoacetase-like C-terminal" evidence="3">
    <location>
        <begin position="97"/>
        <end position="246"/>
    </location>
</feature>
<dbReference type="RefSeq" id="WP_150226477.1">
    <property type="nucleotide sequence ID" value="NZ_BNBE01000002.1"/>
</dbReference>
<evidence type="ECO:0000313" key="5">
    <source>
        <dbReference type="Proteomes" id="UP000632849"/>
    </source>
</evidence>
<dbReference type="PANTHER" id="PTHR30143">
    <property type="entry name" value="ACID HYDRATASE"/>
    <property type="match status" value="1"/>
</dbReference>
<dbReference type="GO" id="GO:0005737">
    <property type="term" value="C:cytoplasm"/>
    <property type="evidence" value="ECO:0007669"/>
    <property type="project" value="TreeGrafter"/>
</dbReference>
<evidence type="ECO:0000256" key="1">
    <source>
        <dbReference type="ARBA" id="ARBA00023239"/>
    </source>
</evidence>
<proteinExistence type="predicted"/>
<keyword evidence="1" id="KW-0456">Lyase</keyword>